<protein>
    <submittedName>
        <fullName evidence="1">Transcriptional regulator</fullName>
    </submittedName>
</protein>
<dbReference type="GO" id="GO:0003677">
    <property type="term" value="F:DNA binding"/>
    <property type="evidence" value="ECO:0007669"/>
    <property type="project" value="InterPro"/>
</dbReference>
<organism evidence="1 2">
    <name type="scientific">Acinetobacter pittii</name>
    <name type="common">Acinetobacter genomosp. 3</name>
    <dbReference type="NCBI Taxonomy" id="48296"/>
    <lineage>
        <taxon>Bacteria</taxon>
        <taxon>Pseudomonadati</taxon>
        <taxon>Pseudomonadota</taxon>
        <taxon>Gammaproteobacteria</taxon>
        <taxon>Moraxellales</taxon>
        <taxon>Moraxellaceae</taxon>
        <taxon>Acinetobacter</taxon>
        <taxon>Acinetobacter calcoaceticus/baumannii complex</taxon>
    </lineage>
</organism>
<comment type="caution">
    <text evidence="1">The sequence shown here is derived from an EMBL/GenBank/DDBJ whole genome shotgun (WGS) entry which is preliminary data.</text>
</comment>
<gene>
    <name evidence="1" type="ORF">EA752_14640</name>
</gene>
<proteinExistence type="predicted"/>
<evidence type="ECO:0000313" key="2">
    <source>
        <dbReference type="Proteomes" id="UP000271320"/>
    </source>
</evidence>
<dbReference type="RefSeq" id="WP_057073660.1">
    <property type="nucleotide sequence ID" value="NZ_BKDB01000010.1"/>
</dbReference>
<sequence>MEVSTKSLAEYLDSLPTKEAKEAFAKRCGSSLGYLRLIVNKVRKCSATLAIDIDRESKGKVRCDDLCPTADFNYIRSRTKQKRIA</sequence>
<dbReference type="AlphaFoldDB" id="A0A3R9SLQ9"/>
<dbReference type="Proteomes" id="UP000271320">
    <property type="component" value="Unassembled WGS sequence"/>
</dbReference>
<dbReference type="InterPro" id="IPR010982">
    <property type="entry name" value="Lambda_DNA-bd_dom_sf"/>
</dbReference>
<accession>A0A3R9SLQ9</accession>
<evidence type="ECO:0000313" key="1">
    <source>
        <dbReference type="EMBL" id="RSO57854.1"/>
    </source>
</evidence>
<dbReference type="EMBL" id="RFEW01000012">
    <property type="protein sequence ID" value="RSO57854.1"/>
    <property type="molecule type" value="Genomic_DNA"/>
</dbReference>
<reference evidence="1 2" key="1">
    <citation type="submission" date="2018-10" db="EMBL/GenBank/DDBJ databases">
        <title>GWAS and RNA-Seq identify cryptic mechanisms of antimicrobial resistance in Acinetobacter baumannii.</title>
        <authorList>
            <person name="Sahl J.W."/>
        </authorList>
    </citation>
    <scope>NUCLEOTIDE SEQUENCE [LARGE SCALE GENOMIC DNA]</scope>
    <source>
        <strain evidence="1 2">TG41884</strain>
    </source>
</reference>
<name>A0A3R9SLQ9_ACIPI</name>
<dbReference type="Gene3D" id="1.10.260.40">
    <property type="entry name" value="lambda repressor-like DNA-binding domains"/>
    <property type="match status" value="1"/>
</dbReference>